<dbReference type="EMBL" id="KK551187">
    <property type="protein sequence ID" value="KFP33820.1"/>
    <property type="molecule type" value="Genomic_DNA"/>
</dbReference>
<evidence type="ECO:0000256" key="4">
    <source>
        <dbReference type="ARBA" id="ARBA00023125"/>
    </source>
</evidence>
<keyword evidence="9" id="KW-0346">Stress response</keyword>
<dbReference type="Pfam" id="PF00447">
    <property type="entry name" value="HSF_DNA-bind"/>
    <property type="match status" value="1"/>
</dbReference>
<dbReference type="GO" id="GO:0043565">
    <property type="term" value="F:sequence-specific DNA binding"/>
    <property type="evidence" value="ECO:0007669"/>
    <property type="project" value="InterPro"/>
</dbReference>
<keyword evidence="4" id="KW-0238">DNA-binding</keyword>
<protein>
    <submittedName>
        <fullName evidence="9">Heat shock transcription factor, Y-linked</fullName>
    </submittedName>
</protein>
<proteinExistence type="inferred from homology"/>
<evidence type="ECO:0000256" key="6">
    <source>
        <dbReference type="ARBA" id="ARBA00023242"/>
    </source>
</evidence>
<dbReference type="InterPro" id="IPR036388">
    <property type="entry name" value="WH-like_DNA-bd_sf"/>
</dbReference>
<evidence type="ECO:0000259" key="8">
    <source>
        <dbReference type="SMART" id="SM00415"/>
    </source>
</evidence>
<organism evidence="9 10">
    <name type="scientific">Colius striatus</name>
    <name type="common">Speckled mousebird</name>
    <dbReference type="NCBI Taxonomy" id="57412"/>
    <lineage>
        <taxon>Eukaryota</taxon>
        <taxon>Metazoa</taxon>
        <taxon>Chordata</taxon>
        <taxon>Craniata</taxon>
        <taxon>Vertebrata</taxon>
        <taxon>Euteleostomi</taxon>
        <taxon>Archelosauria</taxon>
        <taxon>Archosauria</taxon>
        <taxon>Dinosauria</taxon>
        <taxon>Saurischia</taxon>
        <taxon>Theropoda</taxon>
        <taxon>Coelurosauria</taxon>
        <taxon>Aves</taxon>
        <taxon>Neognathae</taxon>
        <taxon>Neoaves</taxon>
        <taxon>Telluraves</taxon>
        <taxon>Coraciimorphae</taxon>
        <taxon>Coliiformes</taxon>
        <taxon>Coliidae</taxon>
        <taxon>Colius</taxon>
    </lineage>
</organism>
<dbReference type="GO" id="GO:0005634">
    <property type="term" value="C:nucleus"/>
    <property type="evidence" value="ECO:0007669"/>
    <property type="project" value="UniProtKB-SubCell"/>
</dbReference>
<dbReference type="SUPFAM" id="SSF46785">
    <property type="entry name" value="Winged helix' DNA-binding domain"/>
    <property type="match status" value="1"/>
</dbReference>
<keyword evidence="10" id="KW-1185">Reference proteome</keyword>
<evidence type="ECO:0000256" key="7">
    <source>
        <dbReference type="RuleBase" id="RU004020"/>
    </source>
</evidence>
<evidence type="ECO:0000256" key="1">
    <source>
        <dbReference type="ARBA" id="ARBA00004123"/>
    </source>
</evidence>
<dbReference type="Gene3D" id="1.10.10.10">
    <property type="entry name" value="Winged helix-like DNA-binding domain superfamily/Winged helix DNA-binding domain"/>
    <property type="match status" value="1"/>
</dbReference>
<keyword evidence="3" id="KW-0805">Transcription regulation</keyword>
<dbReference type="GO" id="GO:0003700">
    <property type="term" value="F:DNA-binding transcription factor activity"/>
    <property type="evidence" value="ECO:0007669"/>
    <property type="project" value="InterPro"/>
</dbReference>
<evidence type="ECO:0000313" key="10">
    <source>
        <dbReference type="Proteomes" id="UP000053615"/>
    </source>
</evidence>
<dbReference type="SMART" id="SM00415">
    <property type="entry name" value="HSF"/>
    <property type="match status" value="1"/>
</dbReference>
<feature type="domain" description="HSF-type DNA-binding" evidence="8">
    <location>
        <begin position="2"/>
        <end position="116"/>
    </location>
</feature>
<evidence type="ECO:0000256" key="5">
    <source>
        <dbReference type="ARBA" id="ARBA00023163"/>
    </source>
</evidence>
<gene>
    <name evidence="9" type="ORF">N325_05413</name>
</gene>
<evidence type="ECO:0000313" key="9">
    <source>
        <dbReference type="EMBL" id="KFP33820.1"/>
    </source>
</evidence>
<dbReference type="AlphaFoldDB" id="A0A091K9Y0"/>
<sequence>CFLQKLWKMMESRQFQSVWWSQRRKYVAINEELFKKEVLGRRGPLQIFPVWTWKSFVQQLNTYGFSKIHQDFPGSASLPKCLAEEAAAYAHSQILYYYNPSFTRQHPYLLGRCKRRVNFNQRAMNAAEMDE</sequence>
<reference evidence="9 10" key="1">
    <citation type="submission" date="2014-04" db="EMBL/GenBank/DDBJ databases">
        <title>Genome evolution of avian class.</title>
        <authorList>
            <person name="Zhang G."/>
            <person name="Li C."/>
        </authorList>
    </citation>
    <scope>NUCLEOTIDE SEQUENCE [LARGE SCALE GENOMIC DNA]</scope>
    <source>
        <strain evidence="9">BGI_N325</strain>
    </source>
</reference>
<keyword evidence="6" id="KW-0539">Nucleus</keyword>
<keyword evidence="5" id="KW-0804">Transcription</keyword>
<feature type="non-terminal residue" evidence="9">
    <location>
        <position position="131"/>
    </location>
</feature>
<dbReference type="InterPro" id="IPR000232">
    <property type="entry name" value="HSF_DNA-bd"/>
</dbReference>
<dbReference type="InterPro" id="IPR036390">
    <property type="entry name" value="WH_DNA-bd_sf"/>
</dbReference>
<evidence type="ECO:0000256" key="3">
    <source>
        <dbReference type="ARBA" id="ARBA00023015"/>
    </source>
</evidence>
<name>A0A091K9Y0_COLST</name>
<comment type="subcellular location">
    <subcellularLocation>
        <location evidence="1">Nucleus</location>
    </subcellularLocation>
</comment>
<dbReference type="FunFam" id="1.10.10.10:FF:000349">
    <property type="entry name" value="Heat shock transcription factor, Y-linked"/>
    <property type="match status" value="1"/>
</dbReference>
<accession>A0A091K9Y0</accession>
<feature type="non-terminal residue" evidence="9">
    <location>
        <position position="1"/>
    </location>
</feature>
<dbReference type="PANTHER" id="PTHR10015:SF336">
    <property type="entry name" value="HEAT SHOCK TRANSCRIPTION FACTOR, Y-LINKED"/>
    <property type="match status" value="1"/>
</dbReference>
<dbReference type="Proteomes" id="UP000053615">
    <property type="component" value="Unassembled WGS sequence"/>
</dbReference>
<evidence type="ECO:0000256" key="2">
    <source>
        <dbReference type="ARBA" id="ARBA00006403"/>
    </source>
</evidence>
<comment type="similarity">
    <text evidence="2 7">Belongs to the HSF family.</text>
</comment>
<dbReference type="PANTHER" id="PTHR10015">
    <property type="entry name" value="HEAT SHOCK TRANSCRIPTION FACTOR"/>
    <property type="match status" value="1"/>
</dbReference>